<dbReference type="InterPro" id="IPR018161">
    <property type="entry name" value="Wnt_CS"/>
</dbReference>
<dbReference type="GO" id="GO:0005109">
    <property type="term" value="F:frizzled binding"/>
    <property type="evidence" value="ECO:0007669"/>
    <property type="project" value="TreeGrafter"/>
</dbReference>
<evidence type="ECO:0000313" key="10">
    <source>
        <dbReference type="EnsemblMetazoa" id="XP_022657408"/>
    </source>
</evidence>
<evidence type="ECO:0000313" key="11">
    <source>
        <dbReference type="Proteomes" id="UP000594260"/>
    </source>
</evidence>
<dbReference type="PROSITE" id="PS00246">
    <property type="entry name" value="WNT1"/>
    <property type="match status" value="1"/>
</dbReference>
<dbReference type="FunFam" id="3.30.2460.20:FF:000001">
    <property type="entry name" value="Wnt homolog"/>
    <property type="match status" value="1"/>
</dbReference>
<evidence type="ECO:0000256" key="1">
    <source>
        <dbReference type="ARBA" id="ARBA00004498"/>
    </source>
</evidence>
<dbReference type="GO" id="GO:0045165">
    <property type="term" value="P:cell fate commitment"/>
    <property type="evidence" value="ECO:0007669"/>
    <property type="project" value="TreeGrafter"/>
</dbReference>
<keyword evidence="7" id="KW-1015">Disulfide bond</keyword>
<evidence type="ECO:0000256" key="6">
    <source>
        <dbReference type="ARBA" id="ARBA00022687"/>
    </source>
</evidence>
<dbReference type="AlphaFoldDB" id="A0A7M7JUH8"/>
<dbReference type="RefSeq" id="XP_022657408.1">
    <property type="nucleotide sequence ID" value="XM_022801673.1"/>
</dbReference>
<dbReference type="GO" id="GO:0030182">
    <property type="term" value="P:neuron differentiation"/>
    <property type="evidence" value="ECO:0007669"/>
    <property type="project" value="TreeGrafter"/>
</dbReference>
<dbReference type="GO" id="GO:0005125">
    <property type="term" value="F:cytokine activity"/>
    <property type="evidence" value="ECO:0007669"/>
    <property type="project" value="TreeGrafter"/>
</dbReference>
<organism evidence="10 11">
    <name type="scientific">Varroa destructor</name>
    <name type="common">Honeybee mite</name>
    <dbReference type="NCBI Taxonomy" id="109461"/>
    <lineage>
        <taxon>Eukaryota</taxon>
        <taxon>Metazoa</taxon>
        <taxon>Ecdysozoa</taxon>
        <taxon>Arthropoda</taxon>
        <taxon>Chelicerata</taxon>
        <taxon>Arachnida</taxon>
        <taxon>Acari</taxon>
        <taxon>Parasitiformes</taxon>
        <taxon>Mesostigmata</taxon>
        <taxon>Gamasina</taxon>
        <taxon>Dermanyssoidea</taxon>
        <taxon>Varroidae</taxon>
        <taxon>Varroa</taxon>
    </lineage>
</organism>
<evidence type="ECO:0000256" key="7">
    <source>
        <dbReference type="ARBA" id="ARBA00023157"/>
    </source>
</evidence>
<dbReference type="SMART" id="SM00097">
    <property type="entry name" value="WNT1"/>
    <property type="match status" value="1"/>
</dbReference>
<dbReference type="GO" id="GO:0005615">
    <property type="term" value="C:extracellular space"/>
    <property type="evidence" value="ECO:0007669"/>
    <property type="project" value="TreeGrafter"/>
</dbReference>
<reference evidence="10" key="1">
    <citation type="submission" date="2021-01" db="UniProtKB">
        <authorList>
            <consortium name="EnsemblMetazoa"/>
        </authorList>
    </citation>
    <scope>IDENTIFICATION</scope>
</reference>
<keyword evidence="11" id="KW-1185">Reference proteome</keyword>
<dbReference type="InterPro" id="IPR009143">
    <property type="entry name" value="Wnt6"/>
</dbReference>
<dbReference type="InterPro" id="IPR043158">
    <property type="entry name" value="Wnt_C"/>
</dbReference>
<dbReference type="PRINTS" id="PR01349">
    <property type="entry name" value="WNTPROTEIN"/>
</dbReference>
<protein>
    <recommendedName>
        <fullName evidence="9">Protein Wnt</fullName>
    </recommendedName>
</protein>
<dbReference type="PANTHER" id="PTHR12027">
    <property type="entry name" value="WNT RELATED"/>
    <property type="match status" value="1"/>
</dbReference>
<dbReference type="FunCoup" id="A0A7M7JUH8">
    <property type="interactions" value="9"/>
</dbReference>
<dbReference type="GO" id="GO:0060070">
    <property type="term" value="P:canonical Wnt signaling pathway"/>
    <property type="evidence" value="ECO:0007669"/>
    <property type="project" value="TreeGrafter"/>
</dbReference>
<dbReference type="Pfam" id="PF00110">
    <property type="entry name" value="wnt"/>
    <property type="match status" value="1"/>
</dbReference>
<evidence type="ECO:0000256" key="4">
    <source>
        <dbReference type="ARBA" id="ARBA00022525"/>
    </source>
</evidence>
<comment type="similarity">
    <text evidence="2 9">Belongs to the Wnt family.</text>
</comment>
<dbReference type="GO" id="GO:0000902">
    <property type="term" value="P:cell morphogenesis"/>
    <property type="evidence" value="ECO:0007669"/>
    <property type="project" value="UniProtKB-ARBA"/>
</dbReference>
<keyword evidence="8" id="KW-0449">Lipoprotein</keyword>
<dbReference type="KEGG" id="vde:111248767"/>
<dbReference type="InParanoid" id="A0A7M7JUH8"/>
<evidence type="ECO:0000256" key="8">
    <source>
        <dbReference type="ARBA" id="ARBA00023288"/>
    </source>
</evidence>
<comment type="function">
    <text evidence="9">Ligand for members of the frizzled family of seven transmembrane receptors.</text>
</comment>
<proteinExistence type="inferred from homology"/>
<dbReference type="Gene3D" id="3.30.2460.20">
    <property type="match status" value="1"/>
</dbReference>
<evidence type="ECO:0000256" key="2">
    <source>
        <dbReference type="ARBA" id="ARBA00005683"/>
    </source>
</evidence>
<sequence>MSFGLFEGVRSGTEMHRPGWTVVAVIVLELSHSSHANWWYLGMPSALDETSLPAAASFDDFCRHHLSPAIKHSSRDICSLKRPTLETIGRGAQMGIEECQRQFRMSRWNCSTQPEDTKVFGGVLSINSREKAFVHAISSAGVAYSITRACSRGELHECGCDSAIRSKGTRGRWQWGGCSEDVAYGARFSRDFVDVGEDTGSAQGLMNLHNNEAGRKALRNNLELACKCHGVSGSCSLQVCWRRLKEFRAIGEELMQRYDGATQVQASLSRGRAKLKPVMREVKRPGKKDLVYIDDSPDYCQKNETLGVYGTSGRACNASSYGLDGCRLLCCGRGYVTIVREVDEKCNCKFVWCCEVKCETCRVKKVEHFCK</sequence>
<dbReference type="CDD" id="cd19338">
    <property type="entry name" value="Wnt_Wnt6"/>
    <property type="match status" value="1"/>
</dbReference>
<evidence type="ECO:0000256" key="3">
    <source>
        <dbReference type="ARBA" id="ARBA00022473"/>
    </source>
</evidence>
<evidence type="ECO:0000256" key="9">
    <source>
        <dbReference type="RuleBase" id="RU003500"/>
    </source>
</evidence>
<dbReference type="PANTHER" id="PTHR12027:SF99">
    <property type="entry name" value="PROTEIN WNT"/>
    <property type="match status" value="1"/>
</dbReference>
<dbReference type="EnsemblMetazoa" id="XM_022801673">
    <property type="protein sequence ID" value="XP_022657408"/>
    <property type="gene ID" value="LOC111248767"/>
</dbReference>
<evidence type="ECO:0000256" key="5">
    <source>
        <dbReference type="ARBA" id="ARBA00022530"/>
    </source>
</evidence>
<dbReference type="InterPro" id="IPR005817">
    <property type="entry name" value="Wnt"/>
</dbReference>
<dbReference type="OMA" id="ANWWYLG"/>
<name>A0A7M7JUH8_VARDE</name>
<dbReference type="GeneID" id="111248767"/>
<dbReference type="Proteomes" id="UP000594260">
    <property type="component" value="Unplaced"/>
</dbReference>
<keyword evidence="6 9" id="KW-0879">Wnt signaling pathway</keyword>
<dbReference type="OrthoDB" id="5945655at2759"/>
<keyword evidence="3 9" id="KW-0217">Developmental protein</keyword>
<accession>A0A7M7JUH8</accession>
<dbReference type="GO" id="GO:0007517">
    <property type="term" value="P:muscle organ development"/>
    <property type="evidence" value="ECO:0007669"/>
    <property type="project" value="UniProtKB-ARBA"/>
</dbReference>
<keyword evidence="5" id="KW-0272">Extracellular matrix</keyword>
<keyword evidence="4" id="KW-0964">Secreted</keyword>
<comment type="subcellular location">
    <subcellularLocation>
        <location evidence="1 9">Secreted</location>
        <location evidence="1 9">Extracellular space</location>
        <location evidence="1 9">Extracellular matrix</location>
    </subcellularLocation>
</comment>